<proteinExistence type="predicted"/>
<accession>E1YBG7</accession>
<dbReference type="AlphaFoldDB" id="E1YBG7"/>
<dbReference type="NCBIfam" id="TIGR02532">
    <property type="entry name" value="IV_pilin_GFxxxE"/>
    <property type="match status" value="1"/>
</dbReference>
<dbReference type="EMBL" id="FR695868">
    <property type="protein sequence ID" value="CBX27911.1"/>
    <property type="molecule type" value="Genomic_DNA"/>
</dbReference>
<dbReference type="Pfam" id="PF07963">
    <property type="entry name" value="N_methyl"/>
    <property type="match status" value="1"/>
</dbReference>
<evidence type="ECO:0008006" key="3">
    <source>
        <dbReference type="Google" id="ProtNLM"/>
    </source>
</evidence>
<evidence type="ECO:0000313" key="2">
    <source>
        <dbReference type="EMBL" id="CBX27911.1"/>
    </source>
</evidence>
<gene>
    <name evidence="2" type="ORF">N47_G32350</name>
</gene>
<keyword evidence="1" id="KW-0812">Transmembrane</keyword>
<keyword evidence="1" id="KW-1133">Transmembrane helix</keyword>
<dbReference type="InterPro" id="IPR012902">
    <property type="entry name" value="N_methyl_site"/>
</dbReference>
<dbReference type="PROSITE" id="PS00409">
    <property type="entry name" value="PROKAR_NTER_METHYL"/>
    <property type="match status" value="1"/>
</dbReference>
<protein>
    <recommendedName>
        <fullName evidence="3">Prepilin-type N-terminal cleavage/methylation domain-containing protein</fullName>
    </recommendedName>
</protein>
<reference evidence="2" key="1">
    <citation type="journal article" date="2011" name="Environ. Microbiol.">
        <title>Genomic insights into the metabolic potential of the polycyclic aromatic hydrocarbon degrading sulfate-reducing Deltaproteobacterium N47.</title>
        <authorList>
            <person name="Bergmann F."/>
            <person name="Selesi D."/>
            <person name="Weinmaier T."/>
            <person name="Tischler P."/>
            <person name="Rattei T."/>
            <person name="Meckenstock R.U."/>
        </authorList>
    </citation>
    <scope>NUCLEOTIDE SEQUENCE</scope>
</reference>
<evidence type="ECO:0000256" key="1">
    <source>
        <dbReference type="SAM" id="Phobius"/>
    </source>
</evidence>
<keyword evidence="1" id="KW-0472">Membrane</keyword>
<feature type="transmembrane region" description="Helical" evidence="1">
    <location>
        <begin position="7"/>
        <end position="31"/>
    </location>
</feature>
<sequence length="221" mass="25606">MNKYCKGYTLIEVLVAMAIFTAMMMLAGAALNQGLSQYHGLLEKGLDFWDYAKKISLDKSFNSAVDYYVFTRSDQWFPYFKGDRDGVSYVSLAPFAGDLPVVVRIKIENQNDGKKSLVYYELPVYTKSYEDIDREDVFGDYKKGKSFKILENIENVEFKFYGYDFITKKSEWSDSFDGRKKKLLPSLVKISFTGKAERSSLYCSINLNSRAKMLYNERFPR</sequence>
<organism evidence="2">
    <name type="scientific">uncultured Desulfobacterium sp</name>
    <dbReference type="NCBI Taxonomy" id="201089"/>
    <lineage>
        <taxon>Bacteria</taxon>
        <taxon>Pseudomonadati</taxon>
        <taxon>Thermodesulfobacteriota</taxon>
        <taxon>Desulfobacteria</taxon>
        <taxon>Desulfobacterales</taxon>
        <taxon>Desulfobacteriaceae</taxon>
        <taxon>Desulfobacterium</taxon>
        <taxon>environmental samples</taxon>
    </lineage>
</organism>
<name>E1YBG7_9BACT</name>